<keyword evidence="6" id="KW-0067">ATP-binding</keyword>
<dbReference type="EC" id="2.7.11.1" evidence="1"/>
<reference evidence="10" key="2">
    <citation type="submission" date="2023-05" db="EMBL/GenBank/DDBJ databases">
        <authorList>
            <person name="Schelkunov M.I."/>
        </authorList>
    </citation>
    <scope>NUCLEOTIDE SEQUENCE</scope>
    <source>
        <strain evidence="10">Hsosn_3</strain>
        <tissue evidence="10">Leaf</tissue>
    </source>
</reference>
<evidence type="ECO:0000313" key="10">
    <source>
        <dbReference type="EMBL" id="KAK1402686.1"/>
    </source>
</evidence>
<evidence type="ECO:0000256" key="5">
    <source>
        <dbReference type="ARBA" id="ARBA00022777"/>
    </source>
</evidence>
<dbReference type="Pfam" id="PF00069">
    <property type="entry name" value="Pkinase"/>
    <property type="match status" value="1"/>
</dbReference>
<feature type="domain" description="Protein kinase" evidence="9">
    <location>
        <begin position="54"/>
        <end position="245"/>
    </location>
</feature>
<dbReference type="SMART" id="SM00220">
    <property type="entry name" value="S_TKc"/>
    <property type="match status" value="1"/>
</dbReference>
<evidence type="ECO:0000259" key="9">
    <source>
        <dbReference type="PROSITE" id="PS50011"/>
    </source>
</evidence>
<evidence type="ECO:0000256" key="4">
    <source>
        <dbReference type="ARBA" id="ARBA00022741"/>
    </source>
</evidence>
<comment type="caution">
    <text evidence="10">The sequence shown here is derived from an EMBL/GenBank/DDBJ whole genome shotgun (WGS) entry which is preliminary data.</text>
</comment>
<dbReference type="SUPFAM" id="SSF56112">
    <property type="entry name" value="Protein kinase-like (PK-like)"/>
    <property type="match status" value="1"/>
</dbReference>
<comment type="catalytic activity">
    <reaction evidence="7">
        <text>L-threonyl-[protein] + ATP = O-phospho-L-threonyl-[protein] + ADP + H(+)</text>
        <dbReference type="Rhea" id="RHEA:46608"/>
        <dbReference type="Rhea" id="RHEA-COMP:11060"/>
        <dbReference type="Rhea" id="RHEA-COMP:11605"/>
        <dbReference type="ChEBI" id="CHEBI:15378"/>
        <dbReference type="ChEBI" id="CHEBI:30013"/>
        <dbReference type="ChEBI" id="CHEBI:30616"/>
        <dbReference type="ChEBI" id="CHEBI:61977"/>
        <dbReference type="ChEBI" id="CHEBI:456216"/>
        <dbReference type="EC" id="2.7.11.1"/>
    </reaction>
</comment>
<gene>
    <name evidence="10" type="ORF">POM88_002291</name>
</gene>
<dbReference type="EMBL" id="JAUIZM010000001">
    <property type="protein sequence ID" value="KAK1402686.1"/>
    <property type="molecule type" value="Genomic_DNA"/>
</dbReference>
<dbReference type="AlphaFoldDB" id="A0AAD8JHD9"/>
<sequence>MKELDESIVYGYMSIYPHPFDPELGEYQYLYNHDDLTTFSKRALEKYNQDKHKRYQFVELGEGFLHSSHVCDSITAYFNACQPGDMNVTFLETIDVPPGILSLPKHDPEITHVLNWTNSVRFSVLLTPTHLAIVMEYASGWELFDRICTAGRFSEHEAKYFFQQLISGVSFCHAMQICHRDLKLENTLLRWHMCLKTLKVAFLRSPEEEDQLGVEDTFCTDIPELRNTVDGKMNTSMLIPFSITH</sequence>
<dbReference type="InterPro" id="IPR008271">
    <property type="entry name" value="Ser/Thr_kinase_AS"/>
</dbReference>
<protein>
    <recommendedName>
        <fullName evidence="1">non-specific serine/threonine protein kinase</fullName>
        <ecNumber evidence="1">2.7.11.1</ecNumber>
    </recommendedName>
</protein>
<keyword evidence="11" id="KW-1185">Reference proteome</keyword>
<dbReference type="InterPro" id="IPR000719">
    <property type="entry name" value="Prot_kinase_dom"/>
</dbReference>
<dbReference type="PANTHER" id="PTHR24343">
    <property type="entry name" value="SERINE/THREONINE KINASE"/>
    <property type="match status" value="1"/>
</dbReference>
<dbReference type="PROSITE" id="PS00108">
    <property type="entry name" value="PROTEIN_KINASE_ST"/>
    <property type="match status" value="1"/>
</dbReference>
<dbReference type="Gene3D" id="1.10.510.10">
    <property type="entry name" value="Transferase(Phosphotransferase) domain 1"/>
    <property type="match status" value="1"/>
</dbReference>
<dbReference type="GO" id="GO:0006970">
    <property type="term" value="P:response to osmotic stress"/>
    <property type="evidence" value="ECO:0007669"/>
    <property type="project" value="UniProtKB-ARBA"/>
</dbReference>
<evidence type="ECO:0000256" key="1">
    <source>
        <dbReference type="ARBA" id="ARBA00012513"/>
    </source>
</evidence>
<dbReference type="GO" id="GO:0005524">
    <property type="term" value="F:ATP binding"/>
    <property type="evidence" value="ECO:0007669"/>
    <property type="project" value="UniProtKB-KW"/>
</dbReference>
<evidence type="ECO:0000256" key="3">
    <source>
        <dbReference type="ARBA" id="ARBA00022679"/>
    </source>
</evidence>
<keyword evidence="2" id="KW-0723">Serine/threonine-protein kinase</keyword>
<proteinExistence type="predicted"/>
<name>A0AAD8JHD9_9APIA</name>
<dbReference type="GO" id="GO:0004674">
    <property type="term" value="F:protein serine/threonine kinase activity"/>
    <property type="evidence" value="ECO:0007669"/>
    <property type="project" value="UniProtKB-KW"/>
</dbReference>
<evidence type="ECO:0000256" key="2">
    <source>
        <dbReference type="ARBA" id="ARBA00022527"/>
    </source>
</evidence>
<keyword evidence="3" id="KW-0808">Transferase</keyword>
<evidence type="ECO:0000256" key="7">
    <source>
        <dbReference type="ARBA" id="ARBA00047899"/>
    </source>
</evidence>
<dbReference type="Proteomes" id="UP001237642">
    <property type="component" value="Unassembled WGS sequence"/>
</dbReference>
<keyword evidence="4" id="KW-0547">Nucleotide-binding</keyword>
<evidence type="ECO:0000256" key="6">
    <source>
        <dbReference type="ARBA" id="ARBA00022840"/>
    </source>
</evidence>
<evidence type="ECO:0000313" key="11">
    <source>
        <dbReference type="Proteomes" id="UP001237642"/>
    </source>
</evidence>
<dbReference type="PANTHER" id="PTHR24343:SF558">
    <property type="entry name" value="PROTEIN KINASE DOMAIN-CONTAINING PROTEIN"/>
    <property type="match status" value="1"/>
</dbReference>
<reference evidence="10" key="1">
    <citation type="submission" date="2023-02" db="EMBL/GenBank/DDBJ databases">
        <title>Genome of toxic invasive species Heracleum sosnowskyi carries increased number of genes despite the absence of recent whole-genome duplications.</title>
        <authorList>
            <person name="Schelkunov M."/>
            <person name="Shtratnikova V."/>
            <person name="Makarenko M."/>
            <person name="Klepikova A."/>
            <person name="Omelchenko D."/>
            <person name="Novikova G."/>
            <person name="Obukhova E."/>
            <person name="Bogdanov V."/>
            <person name="Penin A."/>
            <person name="Logacheva M."/>
        </authorList>
    </citation>
    <scope>NUCLEOTIDE SEQUENCE</scope>
    <source>
        <strain evidence="10">Hsosn_3</strain>
        <tissue evidence="10">Leaf</tissue>
    </source>
</reference>
<evidence type="ECO:0000256" key="8">
    <source>
        <dbReference type="ARBA" id="ARBA00048679"/>
    </source>
</evidence>
<accession>A0AAD8JHD9</accession>
<dbReference type="PROSITE" id="PS50011">
    <property type="entry name" value="PROTEIN_KINASE_DOM"/>
    <property type="match status" value="1"/>
</dbReference>
<dbReference type="InterPro" id="IPR011009">
    <property type="entry name" value="Kinase-like_dom_sf"/>
</dbReference>
<organism evidence="10 11">
    <name type="scientific">Heracleum sosnowskyi</name>
    <dbReference type="NCBI Taxonomy" id="360622"/>
    <lineage>
        <taxon>Eukaryota</taxon>
        <taxon>Viridiplantae</taxon>
        <taxon>Streptophyta</taxon>
        <taxon>Embryophyta</taxon>
        <taxon>Tracheophyta</taxon>
        <taxon>Spermatophyta</taxon>
        <taxon>Magnoliopsida</taxon>
        <taxon>eudicotyledons</taxon>
        <taxon>Gunneridae</taxon>
        <taxon>Pentapetalae</taxon>
        <taxon>asterids</taxon>
        <taxon>campanulids</taxon>
        <taxon>Apiales</taxon>
        <taxon>Apiaceae</taxon>
        <taxon>Apioideae</taxon>
        <taxon>apioid superclade</taxon>
        <taxon>Tordylieae</taxon>
        <taxon>Tordyliinae</taxon>
        <taxon>Heracleum</taxon>
    </lineage>
</organism>
<keyword evidence="5" id="KW-0418">Kinase</keyword>
<comment type="catalytic activity">
    <reaction evidence="8">
        <text>L-seryl-[protein] + ATP = O-phospho-L-seryl-[protein] + ADP + H(+)</text>
        <dbReference type="Rhea" id="RHEA:17989"/>
        <dbReference type="Rhea" id="RHEA-COMP:9863"/>
        <dbReference type="Rhea" id="RHEA-COMP:11604"/>
        <dbReference type="ChEBI" id="CHEBI:15378"/>
        <dbReference type="ChEBI" id="CHEBI:29999"/>
        <dbReference type="ChEBI" id="CHEBI:30616"/>
        <dbReference type="ChEBI" id="CHEBI:83421"/>
        <dbReference type="ChEBI" id="CHEBI:456216"/>
        <dbReference type="EC" id="2.7.11.1"/>
    </reaction>
</comment>